<keyword evidence="2" id="KW-1185">Reference proteome</keyword>
<dbReference type="Proteomes" id="UP000281738">
    <property type="component" value="Unassembled WGS sequence"/>
</dbReference>
<name>A0A3N2CUB6_9ACTN</name>
<evidence type="ECO:0000313" key="1">
    <source>
        <dbReference type="EMBL" id="ROR91129.1"/>
    </source>
</evidence>
<proteinExistence type="predicted"/>
<dbReference type="AlphaFoldDB" id="A0A3N2CUB6"/>
<protein>
    <submittedName>
        <fullName evidence="1">Uncharacterized protein</fullName>
    </submittedName>
</protein>
<organism evidence="1 2">
    <name type="scientific">Nocardioides aurantiacus</name>
    <dbReference type="NCBI Taxonomy" id="86796"/>
    <lineage>
        <taxon>Bacteria</taxon>
        <taxon>Bacillati</taxon>
        <taxon>Actinomycetota</taxon>
        <taxon>Actinomycetes</taxon>
        <taxon>Propionibacteriales</taxon>
        <taxon>Nocardioidaceae</taxon>
        <taxon>Nocardioides</taxon>
    </lineage>
</organism>
<gene>
    <name evidence="1" type="ORF">EDD33_1990</name>
</gene>
<evidence type="ECO:0000313" key="2">
    <source>
        <dbReference type="Proteomes" id="UP000281738"/>
    </source>
</evidence>
<sequence length="168" mass="18419">MTTPTHAAMTSPTELEEPHEAALRIALGLRPTAYEWGDPVIDPRPCPSWYLYGEMGEKHDIEPRRPFDVLHVLGAGPDVALSRYPTVRLAGTDGDTNWYSCASLELSASQSGSEDPIVRVSLPMTVLERAGENGILELALPDAHELRTALTYILDVLEGRREPVKDAS</sequence>
<accession>A0A3N2CUB6</accession>
<comment type="caution">
    <text evidence="1">The sequence shown here is derived from an EMBL/GenBank/DDBJ whole genome shotgun (WGS) entry which is preliminary data.</text>
</comment>
<dbReference type="EMBL" id="RKHO01000001">
    <property type="protein sequence ID" value="ROR91129.1"/>
    <property type="molecule type" value="Genomic_DNA"/>
</dbReference>
<reference evidence="1 2" key="1">
    <citation type="submission" date="2018-11" db="EMBL/GenBank/DDBJ databases">
        <title>Sequencing the genomes of 1000 actinobacteria strains.</title>
        <authorList>
            <person name="Klenk H.-P."/>
        </authorList>
    </citation>
    <scope>NUCLEOTIDE SEQUENCE [LARGE SCALE GENOMIC DNA]</scope>
    <source>
        <strain evidence="1 2">DSM 12652</strain>
    </source>
</reference>